<dbReference type="Gene3D" id="1.10.10.10">
    <property type="entry name" value="Winged helix-like DNA-binding domain superfamily/Winged helix DNA-binding domain"/>
    <property type="match status" value="1"/>
</dbReference>
<feature type="domain" description="RNA polymerase sigma factor 70 region 4 type 2" evidence="6">
    <location>
        <begin position="110"/>
        <end position="161"/>
    </location>
</feature>
<dbReference type="InterPro" id="IPR014284">
    <property type="entry name" value="RNA_pol_sigma-70_dom"/>
</dbReference>
<sequence>MCSMELLHPRVESIYRDHHAWLQAWLLRRLYNRNDAEDLAHDTFERLFTRQDVTAVREPRAMLTTIAKGIVVNFLRRGALEATYYELLMQLPQDYALSPEEQALVLEDLVEVDRRLSGLPSLVRQAFLLAQLDGMRQAEIAAELNLSRATVQRYIAQGLHACCFEWTEA</sequence>
<keyword evidence="2" id="KW-0805">Transcription regulation</keyword>
<protein>
    <submittedName>
        <fullName evidence="7">Sigma-70 family RNA polymerase sigma factor</fullName>
    </submittedName>
</protein>
<evidence type="ECO:0000256" key="1">
    <source>
        <dbReference type="ARBA" id="ARBA00010641"/>
    </source>
</evidence>
<comment type="similarity">
    <text evidence="1">Belongs to the sigma-70 factor family. ECF subfamily.</text>
</comment>
<name>A0A4S5BT87_9BURK</name>
<dbReference type="GO" id="GO:0016987">
    <property type="term" value="F:sigma factor activity"/>
    <property type="evidence" value="ECO:0007669"/>
    <property type="project" value="UniProtKB-KW"/>
</dbReference>
<dbReference type="AlphaFoldDB" id="A0A4S5BT87"/>
<dbReference type="GO" id="GO:0006352">
    <property type="term" value="P:DNA-templated transcription initiation"/>
    <property type="evidence" value="ECO:0007669"/>
    <property type="project" value="InterPro"/>
</dbReference>
<dbReference type="OrthoDB" id="8536462at2"/>
<proteinExistence type="inferred from homology"/>
<feature type="domain" description="RNA polymerase sigma-70 region 2" evidence="5">
    <location>
        <begin position="14"/>
        <end position="78"/>
    </location>
</feature>
<dbReference type="SUPFAM" id="SSF88946">
    <property type="entry name" value="Sigma2 domain of RNA polymerase sigma factors"/>
    <property type="match status" value="1"/>
</dbReference>
<dbReference type="InterPro" id="IPR036388">
    <property type="entry name" value="WH-like_DNA-bd_sf"/>
</dbReference>
<dbReference type="InterPro" id="IPR013325">
    <property type="entry name" value="RNA_pol_sigma_r2"/>
</dbReference>
<dbReference type="Proteomes" id="UP000306236">
    <property type="component" value="Unassembled WGS sequence"/>
</dbReference>
<dbReference type="Pfam" id="PF04542">
    <property type="entry name" value="Sigma70_r2"/>
    <property type="match status" value="1"/>
</dbReference>
<dbReference type="NCBIfam" id="TIGR02937">
    <property type="entry name" value="sigma70-ECF"/>
    <property type="match status" value="1"/>
</dbReference>
<evidence type="ECO:0000256" key="2">
    <source>
        <dbReference type="ARBA" id="ARBA00023015"/>
    </source>
</evidence>
<keyword evidence="3" id="KW-0731">Sigma factor</keyword>
<dbReference type="GO" id="GO:0003677">
    <property type="term" value="F:DNA binding"/>
    <property type="evidence" value="ECO:0007669"/>
    <property type="project" value="InterPro"/>
</dbReference>
<dbReference type="Gene3D" id="1.10.1740.10">
    <property type="match status" value="1"/>
</dbReference>
<keyword evidence="8" id="KW-1185">Reference proteome</keyword>
<accession>A0A4S5BT87</accession>
<evidence type="ECO:0000313" key="7">
    <source>
        <dbReference type="EMBL" id="THJ36104.1"/>
    </source>
</evidence>
<dbReference type="InterPro" id="IPR007627">
    <property type="entry name" value="RNA_pol_sigma70_r2"/>
</dbReference>
<dbReference type="PANTHER" id="PTHR43133:SF63">
    <property type="entry name" value="RNA POLYMERASE SIGMA FACTOR FECI-RELATED"/>
    <property type="match status" value="1"/>
</dbReference>
<evidence type="ECO:0000313" key="8">
    <source>
        <dbReference type="Proteomes" id="UP000306236"/>
    </source>
</evidence>
<comment type="caution">
    <text evidence="7">The sequence shown here is derived from an EMBL/GenBank/DDBJ whole genome shotgun (WGS) entry which is preliminary data.</text>
</comment>
<dbReference type="InterPro" id="IPR039425">
    <property type="entry name" value="RNA_pol_sigma-70-like"/>
</dbReference>
<evidence type="ECO:0000256" key="3">
    <source>
        <dbReference type="ARBA" id="ARBA00023082"/>
    </source>
</evidence>
<organism evidence="7 8">
    <name type="scientific">Lampropedia aestuarii</name>
    <dbReference type="NCBI Taxonomy" id="2562762"/>
    <lineage>
        <taxon>Bacteria</taxon>
        <taxon>Pseudomonadati</taxon>
        <taxon>Pseudomonadota</taxon>
        <taxon>Betaproteobacteria</taxon>
        <taxon>Burkholderiales</taxon>
        <taxon>Comamonadaceae</taxon>
        <taxon>Lampropedia</taxon>
    </lineage>
</organism>
<dbReference type="PANTHER" id="PTHR43133">
    <property type="entry name" value="RNA POLYMERASE ECF-TYPE SIGMA FACTO"/>
    <property type="match status" value="1"/>
</dbReference>
<reference evidence="7 8" key="1">
    <citation type="submission" date="2019-04" db="EMBL/GenBank/DDBJ databases">
        <title>Lampropedia sp YIM MLB12 draf genome.</title>
        <authorList>
            <person name="Wang Y.-X."/>
        </authorList>
    </citation>
    <scope>NUCLEOTIDE SEQUENCE [LARGE SCALE GENOMIC DNA]</scope>
    <source>
        <strain evidence="7 8">YIM MLB12</strain>
    </source>
</reference>
<gene>
    <name evidence="7" type="ORF">E8K88_02210</name>
</gene>
<evidence type="ECO:0000259" key="6">
    <source>
        <dbReference type="Pfam" id="PF08281"/>
    </source>
</evidence>
<dbReference type="SUPFAM" id="SSF88659">
    <property type="entry name" value="Sigma3 and sigma4 domains of RNA polymerase sigma factors"/>
    <property type="match status" value="1"/>
</dbReference>
<dbReference type="InterPro" id="IPR013249">
    <property type="entry name" value="RNA_pol_sigma70_r4_t2"/>
</dbReference>
<evidence type="ECO:0000259" key="5">
    <source>
        <dbReference type="Pfam" id="PF04542"/>
    </source>
</evidence>
<dbReference type="InterPro" id="IPR013324">
    <property type="entry name" value="RNA_pol_sigma_r3/r4-like"/>
</dbReference>
<dbReference type="Pfam" id="PF08281">
    <property type="entry name" value="Sigma70_r4_2"/>
    <property type="match status" value="1"/>
</dbReference>
<keyword evidence="4" id="KW-0804">Transcription</keyword>
<dbReference type="EMBL" id="SSWX01000002">
    <property type="protein sequence ID" value="THJ36104.1"/>
    <property type="molecule type" value="Genomic_DNA"/>
</dbReference>
<evidence type="ECO:0000256" key="4">
    <source>
        <dbReference type="ARBA" id="ARBA00023163"/>
    </source>
</evidence>